<dbReference type="SMART" id="SM00388">
    <property type="entry name" value="HisKA"/>
    <property type="match status" value="1"/>
</dbReference>
<dbReference type="InterPro" id="IPR003661">
    <property type="entry name" value="HisK_dim/P_dom"/>
</dbReference>
<keyword evidence="13" id="KW-1185">Reference proteome</keyword>
<keyword evidence="4" id="KW-0808">Transferase</keyword>
<dbReference type="GO" id="GO:0000160">
    <property type="term" value="P:phosphorelay signal transduction system"/>
    <property type="evidence" value="ECO:0007669"/>
    <property type="project" value="UniProtKB-KW"/>
</dbReference>
<dbReference type="SMART" id="SM00091">
    <property type="entry name" value="PAS"/>
    <property type="match status" value="2"/>
</dbReference>
<keyword evidence="5" id="KW-0418">Kinase</keyword>
<sequence length="598" mass="65381">MATAPLREFPIETADRSPAVLVVDDDEQRLAATAATLRRQLDDAETTTLADPTAVVDALESAPYDCLISTFDMPGLDGIELAERVREAGFDLPFVLFPESGSEALASRAVSAGVDEYVRERGRGDAPALADRVRALLTTHRRERQIRLGATAAESTTAGIVLSDPHEPGDPIVYANQAFCMLSGHERPDLLGREAMLLHGDVTDDERAGRLREAAETGASAAVELRGRRADGSVFWDRVRVAPVTDGESTLSVWAHEDVTERHARTEQLEASRSRLEAVFELSPDLLLVHDEEGSILDANRRAREELGYEPTGLVGKPIWEVDATADAERAIPFWQALPADSPRRFEGRFRRTDGSTFPVEIHLIRLDIDGEKHFVAIGRDITERKAREEELVRQNERLSEFSQVVSHDLRNPLQVAQGRLGLLAEDVESAHLADLEGALDRMEALIDDLLILAREGEEAMDIEPVGVATVARHAWSTVETAAASLSVATDRRIAADRDQLRQLFENLFRNAVEHADPDCTVTVGELDDGFYVADDGPGIPTDERESVFEPGYSTARRGTGFGLNIVARVADDHGWTVDVTEGEAGGARFEIAGVAPD</sequence>
<dbReference type="InterPro" id="IPR005467">
    <property type="entry name" value="His_kinase_dom"/>
</dbReference>
<evidence type="ECO:0000313" key="13">
    <source>
        <dbReference type="Proteomes" id="UP001597139"/>
    </source>
</evidence>
<dbReference type="Gene3D" id="1.10.287.130">
    <property type="match status" value="1"/>
</dbReference>
<dbReference type="RefSeq" id="WP_267645220.1">
    <property type="nucleotide sequence ID" value="NZ_JANHGR010000001.1"/>
</dbReference>
<feature type="domain" description="PAC" evidence="11">
    <location>
        <begin position="344"/>
        <end position="394"/>
    </location>
</feature>
<dbReference type="CDD" id="cd00075">
    <property type="entry name" value="HATPase"/>
    <property type="match status" value="1"/>
</dbReference>
<dbReference type="InterPro" id="IPR011006">
    <property type="entry name" value="CheY-like_superfamily"/>
</dbReference>
<dbReference type="SMART" id="SM00448">
    <property type="entry name" value="REC"/>
    <property type="match status" value="1"/>
</dbReference>
<evidence type="ECO:0000256" key="6">
    <source>
        <dbReference type="ARBA" id="ARBA00023012"/>
    </source>
</evidence>
<evidence type="ECO:0000256" key="1">
    <source>
        <dbReference type="ARBA" id="ARBA00000085"/>
    </source>
</evidence>
<dbReference type="InterPro" id="IPR035965">
    <property type="entry name" value="PAS-like_dom_sf"/>
</dbReference>
<dbReference type="SUPFAM" id="SSF55874">
    <property type="entry name" value="ATPase domain of HSP90 chaperone/DNA topoisomerase II/histidine kinase"/>
    <property type="match status" value="1"/>
</dbReference>
<dbReference type="EC" id="2.7.13.3" evidence="2"/>
<dbReference type="PROSITE" id="PS50113">
    <property type="entry name" value="PAC"/>
    <property type="match status" value="2"/>
</dbReference>
<proteinExistence type="predicted"/>
<comment type="caution">
    <text evidence="7">Lacks conserved residue(s) required for the propagation of feature annotation.</text>
</comment>
<name>A0ABD6BN03_9EURY</name>
<dbReference type="InterPro" id="IPR036890">
    <property type="entry name" value="HATPase_C_sf"/>
</dbReference>
<dbReference type="Pfam" id="PF13426">
    <property type="entry name" value="PAS_9"/>
    <property type="match status" value="2"/>
</dbReference>
<dbReference type="Pfam" id="PF00512">
    <property type="entry name" value="HisKA"/>
    <property type="match status" value="1"/>
</dbReference>
<dbReference type="InterPro" id="IPR003594">
    <property type="entry name" value="HATPase_dom"/>
</dbReference>
<dbReference type="Pfam" id="PF02518">
    <property type="entry name" value="HATPase_c"/>
    <property type="match status" value="1"/>
</dbReference>
<dbReference type="EMBL" id="JBHUCZ010000001">
    <property type="protein sequence ID" value="MFD1565980.1"/>
    <property type="molecule type" value="Genomic_DNA"/>
</dbReference>
<evidence type="ECO:0000256" key="3">
    <source>
        <dbReference type="ARBA" id="ARBA00022553"/>
    </source>
</evidence>
<dbReference type="Gene3D" id="3.30.565.10">
    <property type="entry name" value="Histidine kinase-like ATPase, C-terminal domain"/>
    <property type="match status" value="1"/>
</dbReference>
<comment type="catalytic activity">
    <reaction evidence="1">
        <text>ATP + protein L-histidine = ADP + protein N-phospho-L-histidine.</text>
        <dbReference type="EC" id="2.7.13.3"/>
    </reaction>
</comment>
<evidence type="ECO:0000256" key="5">
    <source>
        <dbReference type="ARBA" id="ARBA00022777"/>
    </source>
</evidence>
<evidence type="ECO:0000259" key="11">
    <source>
        <dbReference type="PROSITE" id="PS50113"/>
    </source>
</evidence>
<dbReference type="PROSITE" id="PS50112">
    <property type="entry name" value="PAS"/>
    <property type="match status" value="2"/>
</dbReference>
<feature type="domain" description="PAC" evidence="11">
    <location>
        <begin position="221"/>
        <end position="271"/>
    </location>
</feature>
<dbReference type="PROSITE" id="PS50110">
    <property type="entry name" value="RESPONSE_REGULATORY"/>
    <property type="match status" value="1"/>
</dbReference>
<evidence type="ECO:0000259" key="8">
    <source>
        <dbReference type="PROSITE" id="PS50109"/>
    </source>
</evidence>
<evidence type="ECO:0000259" key="10">
    <source>
        <dbReference type="PROSITE" id="PS50112"/>
    </source>
</evidence>
<dbReference type="SUPFAM" id="SSF52172">
    <property type="entry name" value="CheY-like"/>
    <property type="match status" value="1"/>
</dbReference>
<dbReference type="NCBIfam" id="TIGR00229">
    <property type="entry name" value="sensory_box"/>
    <property type="match status" value="2"/>
</dbReference>
<dbReference type="Pfam" id="PF00072">
    <property type="entry name" value="Response_reg"/>
    <property type="match status" value="1"/>
</dbReference>
<dbReference type="InterPro" id="IPR001610">
    <property type="entry name" value="PAC"/>
</dbReference>
<dbReference type="SUPFAM" id="SSF47384">
    <property type="entry name" value="Homodimeric domain of signal transducing histidine kinase"/>
    <property type="match status" value="1"/>
</dbReference>
<dbReference type="InterPro" id="IPR000014">
    <property type="entry name" value="PAS"/>
</dbReference>
<dbReference type="CDD" id="cd00082">
    <property type="entry name" value="HisKA"/>
    <property type="match status" value="1"/>
</dbReference>
<dbReference type="InterPro" id="IPR004358">
    <property type="entry name" value="Sig_transdc_His_kin-like_C"/>
</dbReference>
<dbReference type="InterPro" id="IPR036097">
    <property type="entry name" value="HisK_dim/P_sf"/>
</dbReference>
<organism evidence="12 13">
    <name type="scientific">Halolamina litorea</name>
    <dbReference type="NCBI Taxonomy" id="1515593"/>
    <lineage>
        <taxon>Archaea</taxon>
        <taxon>Methanobacteriati</taxon>
        <taxon>Methanobacteriota</taxon>
        <taxon>Stenosarchaea group</taxon>
        <taxon>Halobacteria</taxon>
        <taxon>Halobacteriales</taxon>
        <taxon>Haloferacaceae</taxon>
    </lineage>
</organism>
<comment type="caution">
    <text evidence="12">The sequence shown here is derived from an EMBL/GenBank/DDBJ whole genome shotgun (WGS) entry which is preliminary data.</text>
</comment>
<dbReference type="SUPFAM" id="SSF55785">
    <property type="entry name" value="PYP-like sensor domain (PAS domain)"/>
    <property type="match status" value="2"/>
</dbReference>
<dbReference type="CDD" id="cd00130">
    <property type="entry name" value="PAS"/>
    <property type="match status" value="2"/>
</dbReference>
<dbReference type="PROSITE" id="PS50109">
    <property type="entry name" value="HIS_KIN"/>
    <property type="match status" value="1"/>
</dbReference>
<dbReference type="Proteomes" id="UP001597139">
    <property type="component" value="Unassembled WGS sequence"/>
</dbReference>
<dbReference type="SMART" id="SM00086">
    <property type="entry name" value="PAC"/>
    <property type="match status" value="2"/>
</dbReference>
<dbReference type="Gene3D" id="3.30.450.20">
    <property type="entry name" value="PAS domain"/>
    <property type="match status" value="2"/>
</dbReference>
<dbReference type="SMART" id="SM00387">
    <property type="entry name" value="HATPase_c"/>
    <property type="match status" value="1"/>
</dbReference>
<dbReference type="GO" id="GO:0004673">
    <property type="term" value="F:protein histidine kinase activity"/>
    <property type="evidence" value="ECO:0007669"/>
    <property type="project" value="UniProtKB-EC"/>
</dbReference>
<feature type="domain" description="PAS" evidence="10">
    <location>
        <begin position="154"/>
        <end position="218"/>
    </location>
</feature>
<evidence type="ECO:0000256" key="4">
    <source>
        <dbReference type="ARBA" id="ARBA00022679"/>
    </source>
</evidence>
<feature type="domain" description="Response regulatory" evidence="9">
    <location>
        <begin position="19"/>
        <end position="135"/>
    </location>
</feature>
<accession>A0ABD6BN03</accession>
<protein>
    <recommendedName>
        <fullName evidence="2">histidine kinase</fullName>
        <ecNumber evidence="2">2.7.13.3</ecNumber>
    </recommendedName>
</protein>
<gene>
    <name evidence="12" type="ORF">ACFSAU_00590</name>
</gene>
<keyword evidence="3" id="KW-0597">Phosphoprotein</keyword>
<dbReference type="AlphaFoldDB" id="A0ABD6BN03"/>
<evidence type="ECO:0000256" key="2">
    <source>
        <dbReference type="ARBA" id="ARBA00012438"/>
    </source>
</evidence>
<evidence type="ECO:0000256" key="7">
    <source>
        <dbReference type="PROSITE-ProRule" id="PRU00169"/>
    </source>
</evidence>
<evidence type="ECO:0000259" key="9">
    <source>
        <dbReference type="PROSITE" id="PS50110"/>
    </source>
</evidence>
<dbReference type="CDD" id="cd00156">
    <property type="entry name" value="REC"/>
    <property type="match status" value="1"/>
</dbReference>
<dbReference type="InterPro" id="IPR000700">
    <property type="entry name" value="PAS-assoc_C"/>
</dbReference>
<keyword evidence="6" id="KW-0902">Two-component regulatory system</keyword>
<feature type="domain" description="PAS" evidence="10">
    <location>
        <begin position="272"/>
        <end position="317"/>
    </location>
</feature>
<dbReference type="PANTHER" id="PTHR43711">
    <property type="entry name" value="TWO-COMPONENT HISTIDINE KINASE"/>
    <property type="match status" value="1"/>
</dbReference>
<reference evidence="12 13" key="1">
    <citation type="journal article" date="2019" name="Int. J. Syst. Evol. Microbiol.">
        <title>The Global Catalogue of Microorganisms (GCM) 10K type strain sequencing project: providing services to taxonomists for standard genome sequencing and annotation.</title>
        <authorList>
            <consortium name="The Broad Institute Genomics Platform"/>
            <consortium name="The Broad Institute Genome Sequencing Center for Infectious Disease"/>
            <person name="Wu L."/>
            <person name="Ma J."/>
        </authorList>
    </citation>
    <scope>NUCLEOTIDE SEQUENCE [LARGE SCALE GENOMIC DNA]</scope>
    <source>
        <strain evidence="12 13">CGMCC 1.12859</strain>
    </source>
</reference>
<feature type="domain" description="Histidine kinase" evidence="8">
    <location>
        <begin position="405"/>
        <end position="592"/>
    </location>
</feature>
<dbReference type="PANTHER" id="PTHR43711:SF1">
    <property type="entry name" value="HISTIDINE KINASE 1"/>
    <property type="match status" value="1"/>
</dbReference>
<dbReference type="Gene3D" id="3.40.50.2300">
    <property type="match status" value="1"/>
</dbReference>
<evidence type="ECO:0000313" key="12">
    <source>
        <dbReference type="EMBL" id="MFD1565980.1"/>
    </source>
</evidence>
<dbReference type="InterPro" id="IPR001789">
    <property type="entry name" value="Sig_transdc_resp-reg_receiver"/>
</dbReference>
<dbReference type="PRINTS" id="PR00344">
    <property type="entry name" value="BCTRLSENSOR"/>
</dbReference>
<dbReference type="InterPro" id="IPR050736">
    <property type="entry name" value="Sensor_HK_Regulatory"/>
</dbReference>